<dbReference type="InterPro" id="IPR036638">
    <property type="entry name" value="HLH_DNA-bd_sf"/>
</dbReference>
<dbReference type="OrthoDB" id="2653890at2"/>
<dbReference type="Gene3D" id="4.10.280.10">
    <property type="entry name" value="Helix-loop-helix DNA-binding domain"/>
    <property type="match status" value="1"/>
</dbReference>
<dbReference type="Proteomes" id="UP000268829">
    <property type="component" value="Unassembled WGS sequence"/>
</dbReference>
<dbReference type="InterPro" id="IPR018540">
    <property type="entry name" value="Spo0E-like"/>
</dbReference>
<proteinExistence type="predicted"/>
<comment type="caution">
    <text evidence="1">The sequence shown here is derived from an EMBL/GenBank/DDBJ whole genome shotgun (WGS) entry which is preliminary data.</text>
</comment>
<reference evidence="1 2" key="1">
    <citation type="submission" date="2018-10" db="EMBL/GenBank/DDBJ databases">
        <title>Phylogenomics of Brevibacillus.</title>
        <authorList>
            <person name="Dunlap C."/>
        </authorList>
    </citation>
    <scope>NUCLEOTIDE SEQUENCE [LARGE SCALE GENOMIC DNA]</scope>
    <source>
        <strain evidence="1 2">DSM 100115</strain>
    </source>
</reference>
<sequence>MPFTNREPLAREGKCTIRLDKNRYNEADVFNKIEELRRQLVELVQEKGFDNVEVIELSQRLDEYIVQFQSRMNAKSII</sequence>
<accession>A0A3M8AW58</accession>
<name>A0A3M8AW58_9BACL</name>
<dbReference type="EMBL" id="RHHS01000036">
    <property type="protein sequence ID" value="RNB55310.1"/>
    <property type="molecule type" value="Genomic_DNA"/>
</dbReference>
<dbReference type="Pfam" id="PF09388">
    <property type="entry name" value="SpoOE-like"/>
    <property type="match status" value="1"/>
</dbReference>
<keyword evidence="2" id="KW-1185">Reference proteome</keyword>
<dbReference type="AlphaFoldDB" id="A0A3M8AW58"/>
<evidence type="ECO:0000313" key="2">
    <source>
        <dbReference type="Proteomes" id="UP000268829"/>
    </source>
</evidence>
<dbReference type="SUPFAM" id="SSF140500">
    <property type="entry name" value="BAS1536-like"/>
    <property type="match status" value="1"/>
</dbReference>
<protein>
    <submittedName>
        <fullName evidence="1">Aspartyl-phosphate phosphatase Spo0E family protein</fullName>
    </submittedName>
</protein>
<dbReference type="InterPro" id="IPR037208">
    <property type="entry name" value="Spo0E-like_sf"/>
</dbReference>
<dbReference type="GO" id="GO:0046983">
    <property type="term" value="F:protein dimerization activity"/>
    <property type="evidence" value="ECO:0007669"/>
    <property type="project" value="InterPro"/>
</dbReference>
<gene>
    <name evidence="1" type="ORF">EDM57_15135</name>
</gene>
<evidence type="ECO:0000313" key="1">
    <source>
        <dbReference type="EMBL" id="RNB55310.1"/>
    </source>
</evidence>
<dbReference type="GO" id="GO:0043937">
    <property type="term" value="P:regulation of sporulation"/>
    <property type="evidence" value="ECO:0007669"/>
    <property type="project" value="InterPro"/>
</dbReference>
<organism evidence="1 2">
    <name type="scientific">Brevibacillus gelatini</name>
    <dbReference type="NCBI Taxonomy" id="1655277"/>
    <lineage>
        <taxon>Bacteria</taxon>
        <taxon>Bacillati</taxon>
        <taxon>Bacillota</taxon>
        <taxon>Bacilli</taxon>
        <taxon>Bacillales</taxon>
        <taxon>Paenibacillaceae</taxon>
        <taxon>Brevibacillus</taxon>
    </lineage>
</organism>